<feature type="transmembrane region" description="Helical" evidence="8">
    <location>
        <begin position="274"/>
        <end position="298"/>
    </location>
</feature>
<feature type="transmembrane region" description="Helical" evidence="8">
    <location>
        <begin position="243"/>
        <end position="262"/>
    </location>
</feature>
<evidence type="ECO:0000256" key="5">
    <source>
        <dbReference type="ARBA" id="ARBA00022989"/>
    </source>
</evidence>
<keyword evidence="3 8" id="KW-0812">Transmembrane</keyword>
<dbReference type="InterPro" id="IPR038770">
    <property type="entry name" value="Na+/solute_symporter_sf"/>
</dbReference>
<evidence type="ECO:0000256" key="2">
    <source>
        <dbReference type="ARBA" id="ARBA00006528"/>
    </source>
</evidence>
<dbReference type="EMBL" id="NIVC01004859">
    <property type="protein sequence ID" value="PAA46440.1"/>
    <property type="molecule type" value="Genomic_DNA"/>
</dbReference>
<evidence type="ECO:0000313" key="9">
    <source>
        <dbReference type="EMBL" id="PAA46440.1"/>
    </source>
</evidence>
<dbReference type="STRING" id="282301.A0A267DAY1"/>
<keyword evidence="4" id="KW-0813">Transport</keyword>
<feature type="transmembrane region" description="Helical" evidence="8">
    <location>
        <begin position="366"/>
        <end position="386"/>
    </location>
</feature>
<dbReference type="PANTHER" id="PTHR10361:SF28">
    <property type="entry name" value="P3 PROTEIN-RELATED"/>
    <property type="match status" value="1"/>
</dbReference>
<evidence type="ECO:0000313" key="10">
    <source>
        <dbReference type="Proteomes" id="UP000215902"/>
    </source>
</evidence>
<name>A0A267DAY1_9PLAT</name>
<feature type="compositionally biased region" description="Acidic residues" evidence="7">
    <location>
        <begin position="419"/>
        <end position="428"/>
    </location>
</feature>
<dbReference type="InterPro" id="IPR002657">
    <property type="entry name" value="BilAc:Na_symport/Acr3"/>
</dbReference>
<evidence type="ECO:0000256" key="3">
    <source>
        <dbReference type="ARBA" id="ARBA00022692"/>
    </source>
</evidence>
<keyword evidence="5 8" id="KW-1133">Transmembrane helix</keyword>
<accession>A0A267DAY1</accession>
<dbReference type="InterPro" id="IPR004710">
    <property type="entry name" value="Bilac:Na_transpt"/>
</dbReference>
<comment type="subcellular location">
    <subcellularLocation>
        <location evidence="1">Membrane</location>
        <topology evidence="1">Multi-pass membrane protein</topology>
    </subcellularLocation>
</comment>
<dbReference type="PANTHER" id="PTHR10361">
    <property type="entry name" value="SODIUM-BILE ACID COTRANSPORTER"/>
    <property type="match status" value="1"/>
</dbReference>
<dbReference type="Gene3D" id="1.20.1530.20">
    <property type="match status" value="1"/>
</dbReference>
<feature type="region of interest" description="Disordered" evidence="7">
    <location>
        <begin position="419"/>
        <end position="447"/>
    </location>
</feature>
<gene>
    <name evidence="9" type="ORF">BOX15_Mlig031902g1</name>
</gene>
<proteinExistence type="inferred from homology"/>
<keyword evidence="6 8" id="KW-0472">Membrane</keyword>
<evidence type="ECO:0000256" key="1">
    <source>
        <dbReference type="ARBA" id="ARBA00004141"/>
    </source>
</evidence>
<organism evidence="9 10">
    <name type="scientific">Macrostomum lignano</name>
    <dbReference type="NCBI Taxonomy" id="282301"/>
    <lineage>
        <taxon>Eukaryota</taxon>
        <taxon>Metazoa</taxon>
        <taxon>Spiralia</taxon>
        <taxon>Lophotrochozoa</taxon>
        <taxon>Platyhelminthes</taxon>
        <taxon>Rhabditophora</taxon>
        <taxon>Macrostomorpha</taxon>
        <taxon>Macrostomida</taxon>
        <taxon>Macrostomidae</taxon>
        <taxon>Macrostomum</taxon>
    </lineage>
</organism>
<sequence>MQLRSQPTPLVLDVGSALLANISASSVDAAAGGLNCSVADSSIASLQSAANWSAVGEGNWTVSMQLMGHKFGWTDLSCTDGAASGRLQLTVLQPSGPLDIAYRVLLILFVVAIVFCMGANIDLRVVLRLVKRPVALSIGWACQFLLMPHLGLAVGQLLLLALAQFPDLPVPNALAFGLLTFSCSPGGSGSNMWTYLLDGDLDLSMTMTFFSNICAFFMMPLWLFAYGRLFIESEQVLIPFDQVAYTLLQSVVSLVLGVLVRHKWPRVGKKLTKAIGPLSVLFVLTVAVFGSYVYFYLLELLVKFPIVIPFAGMLPWLGFILSYLITMAFRLPRPQSTAVALECGVQNAGIPIQLLLFSMAKPEGDIASIVPVAAAILTPVPLYFTVAAYRIWKRCKAGEDGEGRSDSYELKGVANAGVEEDGEAEELGADAAAPRSGWVARSRHTQV</sequence>
<keyword evidence="10" id="KW-1185">Reference proteome</keyword>
<reference evidence="9 10" key="1">
    <citation type="submission" date="2017-06" db="EMBL/GenBank/DDBJ databases">
        <title>A platform for efficient transgenesis in Macrostomum lignano, a flatworm model organism for stem cell research.</title>
        <authorList>
            <person name="Berezikov E."/>
        </authorList>
    </citation>
    <scope>NUCLEOTIDE SEQUENCE [LARGE SCALE GENOMIC DNA]</scope>
    <source>
        <strain evidence="9">DV1</strain>
        <tissue evidence="9">Whole organism</tissue>
    </source>
</reference>
<protein>
    <submittedName>
        <fullName evidence="9">Uncharacterized protein</fullName>
    </submittedName>
</protein>
<feature type="transmembrane region" description="Helical" evidence="8">
    <location>
        <begin position="133"/>
        <end position="162"/>
    </location>
</feature>
<dbReference type="Pfam" id="PF01758">
    <property type="entry name" value="SBF"/>
    <property type="match status" value="1"/>
</dbReference>
<feature type="transmembrane region" description="Helical" evidence="8">
    <location>
        <begin position="209"/>
        <end position="231"/>
    </location>
</feature>
<comment type="similarity">
    <text evidence="2">Belongs to the bile acid:sodium symporter (BASS) (TC 2.A.28) family.</text>
</comment>
<dbReference type="Proteomes" id="UP000215902">
    <property type="component" value="Unassembled WGS sequence"/>
</dbReference>
<evidence type="ECO:0000256" key="4">
    <source>
        <dbReference type="ARBA" id="ARBA00022847"/>
    </source>
</evidence>
<comment type="caution">
    <text evidence="9">The sequence shown here is derived from an EMBL/GenBank/DDBJ whole genome shotgun (WGS) entry which is preliminary data.</text>
</comment>
<evidence type="ECO:0000256" key="7">
    <source>
        <dbReference type="SAM" id="MobiDB-lite"/>
    </source>
</evidence>
<dbReference type="AlphaFoldDB" id="A0A267DAY1"/>
<dbReference type="GO" id="GO:0015293">
    <property type="term" value="F:symporter activity"/>
    <property type="evidence" value="ECO:0007669"/>
    <property type="project" value="UniProtKB-KW"/>
</dbReference>
<dbReference type="OrthoDB" id="203097at2759"/>
<evidence type="ECO:0000256" key="8">
    <source>
        <dbReference type="SAM" id="Phobius"/>
    </source>
</evidence>
<dbReference type="GO" id="GO:0016020">
    <property type="term" value="C:membrane"/>
    <property type="evidence" value="ECO:0007669"/>
    <property type="project" value="UniProtKB-SubCell"/>
</dbReference>
<keyword evidence="4" id="KW-0769">Symport</keyword>
<evidence type="ECO:0000256" key="6">
    <source>
        <dbReference type="ARBA" id="ARBA00023136"/>
    </source>
</evidence>
<feature type="transmembrane region" description="Helical" evidence="8">
    <location>
        <begin position="304"/>
        <end position="326"/>
    </location>
</feature>
<feature type="transmembrane region" description="Helical" evidence="8">
    <location>
        <begin position="100"/>
        <end position="121"/>
    </location>
</feature>